<dbReference type="Pfam" id="PF01833">
    <property type="entry name" value="TIG"/>
    <property type="match status" value="1"/>
</dbReference>
<evidence type="ECO:0000259" key="1">
    <source>
        <dbReference type="Pfam" id="PF01833"/>
    </source>
</evidence>
<reference evidence="2 3" key="1">
    <citation type="journal article" date="2012" name="J. Bacteriol.">
        <title>De Novo Genome Project of Cupriavidus basilensis OR16.</title>
        <authorList>
            <person name="Cserhati M."/>
            <person name="Kriszt B."/>
            <person name="Szoboszlay S."/>
            <person name="Toth A."/>
            <person name="Szabo I."/>
            <person name="Tancsics A."/>
            <person name="Nagy I."/>
            <person name="Horvath B."/>
            <person name="Nagy I."/>
            <person name="Kukolya J."/>
        </authorList>
    </citation>
    <scope>NUCLEOTIDE SEQUENCE [LARGE SCALE GENOMIC DNA]</scope>
    <source>
        <strain evidence="2 3">OR16</strain>
    </source>
</reference>
<dbReference type="InterPro" id="IPR002909">
    <property type="entry name" value="IPT_dom"/>
</dbReference>
<dbReference type="PATRIC" id="fig|1127483.3.peg.929"/>
<dbReference type="SUPFAM" id="SSF81296">
    <property type="entry name" value="E set domains"/>
    <property type="match status" value="2"/>
</dbReference>
<sequence length="514" mass="52529">MTGIVNDAGNAATYAYDASGNISSVARGNAAVSILGFSPGSGAVGSNVTISGCGFSATPSQNTVQINGAAGTVISASSTQLVVQVPAAATNGPISVTSPSGSATSSASFAVTQSSAPLIGGFSPTIGTPGTAVSVSGSNFQTTVNENSLVFNTRTALLSAATATSLTTAVPTFSTSGRLAVTTPFGQTTSSQDFYVPPGAHVVSDVAVTGRMAIGSSQTVSLTTAGKIGLILFDGTAGQRVGLQTTSSSFGSCGTGSLQILGPGGSSLGSTALCNGNYLTAVTLPTTATYTILVAPIGTMTGSVTFTLYDVPADAAATIVPGGSAVTLTTTTPGQSEVLTFSGTSTQRVSLTLSEDSGLGSDCTYISIANPDGTFLVPSTLLCSRNYYSNVLTLPATGTYTIKLRPYGTNKGSGTFTLYNVARRRDGDDCPWWPRDHADHHGSRAGRVSDLQWICGPARKPHHESGQHSLVLLVDFEARRYGPLSLRGLWEQYIRRATDLASDWHIYHPPCALR</sequence>
<evidence type="ECO:0000313" key="2">
    <source>
        <dbReference type="EMBL" id="EHP44241.1"/>
    </source>
</evidence>
<proteinExistence type="predicted"/>
<accession>H1S025</accession>
<dbReference type="Gene3D" id="2.60.40.10">
    <property type="entry name" value="Immunoglobulins"/>
    <property type="match status" value="2"/>
</dbReference>
<dbReference type="AlphaFoldDB" id="H1S025"/>
<dbReference type="InterPro" id="IPR013783">
    <property type="entry name" value="Ig-like_fold"/>
</dbReference>
<name>H1S025_9BURK</name>
<comment type="caution">
    <text evidence="2">The sequence shown here is derived from an EMBL/GenBank/DDBJ whole genome shotgun (WGS) entry which is preliminary data.</text>
</comment>
<dbReference type="Proteomes" id="UP000005808">
    <property type="component" value="Unassembled WGS sequence"/>
</dbReference>
<evidence type="ECO:0000313" key="3">
    <source>
        <dbReference type="Proteomes" id="UP000005808"/>
    </source>
</evidence>
<keyword evidence="2" id="KW-0675">Receptor</keyword>
<dbReference type="Gene3D" id="2.60.120.380">
    <property type="match status" value="2"/>
</dbReference>
<organism evidence="2 3">
    <name type="scientific">Cupriavidus basilensis OR16</name>
    <dbReference type="NCBI Taxonomy" id="1127483"/>
    <lineage>
        <taxon>Bacteria</taxon>
        <taxon>Pseudomonadati</taxon>
        <taxon>Pseudomonadota</taxon>
        <taxon>Betaproteobacteria</taxon>
        <taxon>Burkholderiales</taxon>
        <taxon>Burkholderiaceae</taxon>
        <taxon>Cupriavidus</taxon>
    </lineage>
</organism>
<protein>
    <submittedName>
        <fullName evidence="2">Protein containing ipt/tig domains (Cell surface receptor)</fullName>
    </submittedName>
</protein>
<gene>
    <name evidence="2" type="ORF">OR16_04667</name>
</gene>
<dbReference type="InterPro" id="IPR014756">
    <property type="entry name" value="Ig_E-set"/>
</dbReference>
<dbReference type="EMBL" id="AHJE01000012">
    <property type="protein sequence ID" value="EHP44241.1"/>
    <property type="molecule type" value="Genomic_DNA"/>
</dbReference>
<feature type="domain" description="IPT/TIG" evidence="1">
    <location>
        <begin position="34"/>
        <end position="107"/>
    </location>
</feature>